<reference evidence="7" key="2">
    <citation type="submission" date="2025-08" db="UniProtKB">
        <authorList>
            <consortium name="RefSeq"/>
        </authorList>
    </citation>
    <scope>IDENTIFICATION</scope>
</reference>
<dbReference type="InterPro" id="IPR025757">
    <property type="entry name" value="MIP1_Leuzipper"/>
</dbReference>
<dbReference type="Gene3D" id="1.10.555.10">
    <property type="entry name" value="Rho GTPase activation protein"/>
    <property type="match status" value="1"/>
</dbReference>
<dbReference type="RefSeq" id="XP_040941493.1">
    <property type="nucleotide sequence ID" value="XM_041085559.1"/>
</dbReference>
<feature type="compositionally biased region" description="Acidic residues" evidence="3">
    <location>
        <begin position="422"/>
        <end position="447"/>
    </location>
</feature>
<evidence type="ECO:0000256" key="2">
    <source>
        <dbReference type="SAM" id="Coils"/>
    </source>
</evidence>
<feature type="coiled-coil region" evidence="2">
    <location>
        <begin position="612"/>
        <end position="689"/>
    </location>
</feature>
<protein>
    <submittedName>
        <fullName evidence="7">Rho GTPase-activating protein REN1 isoform X2</fullName>
    </submittedName>
</protein>
<dbReference type="PANTHER" id="PTHR46265">
    <property type="entry name" value="RHO GTPASE-ACTIVATING PROTEIN 7"/>
    <property type="match status" value="1"/>
</dbReference>
<proteinExistence type="predicted"/>
<feature type="region of interest" description="Disordered" evidence="3">
    <location>
        <begin position="694"/>
        <end position="748"/>
    </location>
</feature>
<evidence type="ECO:0000259" key="5">
    <source>
        <dbReference type="PROSITE" id="PS50238"/>
    </source>
</evidence>
<feature type="coiled-coil region" evidence="2">
    <location>
        <begin position="236"/>
        <end position="263"/>
    </location>
</feature>
<sequence>MATKKNEPSQKQQRMVSKKDEPSKGHQGDAAVVASPGPLPEAPPTPKSRVRNSVLKSGPLFLSTKGIGWTSWKKRWFILTQTSLVFFKSDPNAIPQKENEVNLILGGIDLNNSGSVVVKADKKLLTVLFQDGQDGRTFTLKAESSEDLYEWRAAFENALSQASSSPHVLGKNDILGNEKANAVNGSKDPVNNKQPVRSTVLGKPILLALEDVDGAPTFLEKALRFIEEHGTKAEGVLRLAADVEDVKRRIQEYEKGKTEFSREEDPHVIADCIKYVIRELPSCPVPASCCNALLEAYRTLGGDRVNTMREAVLDAFPEPNRRLLQRILMMMQAVASNKTLNRMSSSAVAACMAPLILRPLVSGDCEIENDFKLGDDSSIQLLRAAAAANHAQAIVITLLEEYDKIFGEGYVSPNLYYGTEESGSESESESESEGETESEEATDDDCNDATSGSNAYCDSDYVASGTGSRSGHSINNDLDDDKDSDYSSSSSEPSIADGDLKATKKLSSSLHSSLSENDLQRSEDNQSNKSSAIEAVCEFGHRAKRPTVWGWAIAKKKLSMESIHCPSKEEAEIERIKAEKSDLKKGHTEEIEGNLVYEACLEKQKKMLHGHCQALQNDVTRLAEELHRERDKRTALEAGLTPSQGTVALPNTVNEKADIKDIAQAEADINNLNKKVDELWMQLNQLLEQNSVSMNNRSNRHQPNHQEKRKDKPKDIEATFKKSGSKDKYADKVECENKKQEPSLTNKQNINGMHAAEIIARKPLASSNVDKSTIKGEVCSILF</sequence>
<accession>A0ABM2ZFU7</accession>
<feature type="compositionally biased region" description="Basic and acidic residues" evidence="3">
    <location>
        <begin position="704"/>
        <end position="741"/>
    </location>
</feature>
<dbReference type="Proteomes" id="UP000818029">
    <property type="component" value="Chromosome A02"/>
</dbReference>
<keyword evidence="1" id="KW-0343">GTPase activation</keyword>
<keyword evidence="6" id="KW-1185">Reference proteome</keyword>
<feature type="compositionally biased region" description="Low complexity" evidence="3">
    <location>
        <begin position="486"/>
        <end position="497"/>
    </location>
</feature>
<feature type="compositionally biased region" description="Polar residues" evidence="3">
    <location>
        <begin position="465"/>
        <end position="476"/>
    </location>
</feature>
<organism evidence="6 7">
    <name type="scientific">Gossypium hirsutum</name>
    <name type="common">Upland cotton</name>
    <name type="synonym">Gossypium mexicanum</name>
    <dbReference type="NCBI Taxonomy" id="3635"/>
    <lineage>
        <taxon>Eukaryota</taxon>
        <taxon>Viridiplantae</taxon>
        <taxon>Streptophyta</taxon>
        <taxon>Embryophyta</taxon>
        <taxon>Tracheophyta</taxon>
        <taxon>Spermatophyta</taxon>
        <taxon>Magnoliopsida</taxon>
        <taxon>eudicotyledons</taxon>
        <taxon>Gunneridae</taxon>
        <taxon>Pentapetalae</taxon>
        <taxon>rosids</taxon>
        <taxon>malvids</taxon>
        <taxon>Malvales</taxon>
        <taxon>Malvaceae</taxon>
        <taxon>Malvoideae</taxon>
        <taxon>Gossypium</taxon>
    </lineage>
</organism>
<dbReference type="InterPro" id="IPR052799">
    <property type="entry name" value="Rho_GAP_Regulators"/>
</dbReference>
<feature type="region of interest" description="Disordered" evidence="3">
    <location>
        <begin position="1"/>
        <end position="52"/>
    </location>
</feature>
<feature type="domain" description="PH" evidence="4">
    <location>
        <begin position="53"/>
        <end position="160"/>
    </location>
</feature>
<dbReference type="PANTHER" id="PTHR46265:SF22">
    <property type="entry name" value="RHO GTPASE-ACTIVATING PROTEIN REN1-LIKE ISOFORM X1"/>
    <property type="match status" value="1"/>
</dbReference>
<dbReference type="PROSITE" id="PS50003">
    <property type="entry name" value="PH_DOMAIN"/>
    <property type="match status" value="1"/>
</dbReference>
<reference evidence="6" key="1">
    <citation type="journal article" date="2020" name="Nat. Genet.">
        <title>Genomic diversifications of five Gossypium allopolyploid species and their impact on cotton improvement.</title>
        <authorList>
            <person name="Chen Z.J."/>
            <person name="Sreedasyam A."/>
            <person name="Ando A."/>
            <person name="Song Q."/>
            <person name="De Santiago L.M."/>
            <person name="Hulse-Kemp A.M."/>
            <person name="Ding M."/>
            <person name="Ye W."/>
            <person name="Kirkbride R.C."/>
            <person name="Jenkins J."/>
            <person name="Plott C."/>
            <person name="Lovell J."/>
            <person name="Lin Y.M."/>
            <person name="Vaughn R."/>
            <person name="Liu B."/>
            <person name="Simpson S."/>
            <person name="Scheffler B.E."/>
            <person name="Wen L."/>
            <person name="Saski C.A."/>
            <person name="Grover C.E."/>
            <person name="Hu G."/>
            <person name="Conover J.L."/>
            <person name="Carlson J.W."/>
            <person name="Shu S."/>
            <person name="Boston L.B."/>
            <person name="Williams M."/>
            <person name="Peterson D.G."/>
            <person name="McGee K."/>
            <person name="Jones D.C."/>
            <person name="Wendel J.F."/>
            <person name="Stelly D.M."/>
            <person name="Grimwood J."/>
            <person name="Schmutz J."/>
        </authorList>
    </citation>
    <scope>NUCLEOTIDE SEQUENCE [LARGE SCALE GENOMIC DNA]</scope>
    <source>
        <strain evidence="6">cv. TM-1</strain>
    </source>
</reference>
<dbReference type="Pfam" id="PF14389">
    <property type="entry name" value="Lzipper-MIP1"/>
    <property type="match status" value="1"/>
</dbReference>
<feature type="compositionally biased region" description="Basic and acidic residues" evidence="3">
    <location>
        <begin position="17"/>
        <end position="27"/>
    </location>
</feature>
<gene>
    <name evidence="7" type="primary">LOC107951110</name>
</gene>
<evidence type="ECO:0000259" key="4">
    <source>
        <dbReference type="PROSITE" id="PS50003"/>
    </source>
</evidence>
<dbReference type="SUPFAM" id="SSF50729">
    <property type="entry name" value="PH domain-like"/>
    <property type="match status" value="1"/>
</dbReference>
<dbReference type="InterPro" id="IPR011993">
    <property type="entry name" value="PH-like_dom_sf"/>
</dbReference>
<dbReference type="SUPFAM" id="SSF48350">
    <property type="entry name" value="GTPase activation domain, GAP"/>
    <property type="match status" value="1"/>
</dbReference>
<dbReference type="CDD" id="cd00159">
    <property type="entry name" value="RhoGAP"/>
    <property type="match status" value="1"/>
</dbReference>
<evidence type="ECO:0000256" key="3">
    <source>
        <dbReference type="SAM" id="MobiDB-lite"/>
    </source>
</evidence>
<dbReference type="Pfam" id="PF00620">
    <property type="entry name" value="RhoGAP"/>
    <property type="match status" value="1"/>
</dbReference>
<evidence type="ECO:0000313" key="6">
    <source>
        <dbReference type="Proteomes" id="UP000818029"/>
    </source>
</evidence>
<dbReference type="CDD" id="cd00821">
    <property type="entry name" value="PH"/>
    <property type="match status" value="1"/>
</dbReference>
<evidence type="ECO:0000256" key="1">
    <source>
        <dbReference type="ARBA" id="ARBA00022468"/>
    </source>
</evidence>
<dbReference type="GeneID" id="107951110"/>
<keyword evidence="2" id="KW-0175">Coiled coil</keyword>
<dbReference type="Pfam" id="PF00169">
    <property type="entry name" value="PH"/>
    <property type="match status" value="1"/>
</dbReference>
<feature type="region of interest" description="Disordered" evidence="3">
    <location>
        <begin position="417"/>
        <end position="450"/>
    </location>
</feature>
<dbReference type="SMART" id="SM00324">
    <property type="entry name" value="RhoGAP"/>
    <property type="match status" value="1"/>
</dbReference>
<dbReference type="InterPro" id="IPR000198">
    <property type="entry name" value="RhoGAP_dom"/>
</dbReference>
<dbReference type="Gene3D" id="2.30.29.30">
    <property type="entry name" value="Pleckstrin-homology domain (PH domain)/Phosphotyrosine-binding domain (PTB)"/>
    <property type="match status" value="1"/>
</dbReference>
<evidence type="ECO:0000313" key="7">
    <source>
        <dbReference type="RefSeq" id="XP_040941493.1"/>
    </source>
</evidence>
<name>A0ABM2ZFU7_GOSHI</name>
<dbReference type="InterPro" id="IPR001849">
    <property type="entry name" value="PH_domain"/>
</dbReference>
<dbReference type="SMART" id="SM00233">
    <property type="entry name" value="PH"/>
    <property type="match status" value="1"/>
</dbReference>
<feature type="region of interest" description="Disordered" evidence="3">
    <location>
        <begin position="464"/>
        <end position="528"/>
    </location>
</feature>
<dbReference type="InterPro" id="IPR008936">
    <property type="entry name" value="Rho_GTPase_activation_prot"/>
</dbReference>
<dbReference type="PROSITE" id="PS50238">
    <property type="entry name" value="RHOGAP"/>
    <property type="match status" value="1"/>
</dbReference>
<feature type="compositionally biased region" description="Low complexity" evidence="3">
    <location>
        <begin position="506"/>
        <end position="515"/>
    </location>
</feature>
<feature type="compositionally biased region" description="Pro residues" evidence="3">
    <location>
        <begin position="37"/>
        <end position="46"/>
    </location>
</feature>
<feature type="domain" description="Rho-GAP" evidence="5">
    <location>
        <begin position="207"/>
        <end position="406"/>
    </location>
</feature>